<organism evidence="9 10">
    <name type="scientific">Nezara viridula</name>
    <name type="common">Southern green stink bug</name>
    <name type="synonym">Cimex viridulus</name>
    <dbReference type="NCBI Taxonomy" id="85310"/>
    <lineage>
        <taxon>Eukaryota</taxon>
        <taxon>Metazoa</taxon>
        <taxon>Ecdysozoa</taxon>
        <taxon>Arthropoda</taxon>
        <taxon>Hexapoda</taxon>
        <taxon>Insecta</taxon>
        <taxon>Pterygota</taxon>
        <taxon>Neoptera</taxon>
        <taxon>Paraneoptera</taxon>
        <taxon>Hemiptera</taxon>
        <taxon>Heteroptera</taxon>
        <taxon>Panheteroptera</taxon>
        <taxon>Pentatomomorpha</taxon>
        <taxon>Pentatomoidea</taxon>
        <taxon>Pentatomidae</taxon>
        <taxon>Pentatominae</taxon>
        <taxon>Nezara</taxon>
    </lineage>
</organism>
<evidence type="ECO:0000256" key="6">
    <source>
        <dbReference type="ARBA" id="ARBA00023274"/>
    </source>
</evidence>
<proteinExistence type="inferred from homology"/>
<keyword evidence="5" id="KW-0496">Mitochondrion</keyword>
<dbReference type="PANTHER" id="PTHR15909:SF0">
    <property type="entry name" value="LARGE RIBOSOMAL SUBUNIT PROTEIN BL35M"/>
    <property type="match status" value="1"/>
</dbReference>
<sequence length="176" mass="21050">MLRSCLRSAWNVVSSPGLQCSYAGLKTLSKTILKPNSHNISYFSKTISIQPSINEFLKPQATDIGFNQNRSLTKFSLRKGKRKAVKPVVKRFYRLNWGVWIRTICGRHKKLYKKSANRKRRLRRHVFTTATQSWLLDKMVTKFWRKPRFYVDDPYEPYHKREEFFITRKRPFVPYN</sequence>
<accession>A0A9P0HN46</accession>
<dbReference type="OrthoDB" id="5847109at2759"/>
<name>A0A9P0HN46_NEZVI</name>
<evidence type="ECO:0000313" key="9">
    <source>
        <dbReference type="EMBL" id="CAH1404642.1"/>
    </source>
</evidence>
<evidence type="ECO:0000313" key="10">
    <source>
        <dbReference type="Proteomes" id="UP001152798"/>
    </source>
</evidence>
<comment type="subcellular location">
    <subcellularLocation>
        <location evidence="1">Mitochondrion</location>
    </subcellularLocation>
</comment>
<dbReference type="GO" id="GO:0003735">
    <property type="term" value="F:structural constituent of ribosome"/>
    <property type="evidence" value="ECO:0007669"/>
    <property type="project" value="InterPro"/>
</dbReference>
<keyword evidence="3" id="KW-0809">Transit peptide</keyword>
<dbReference type="AlphaFoldDB" id="A0A9P0HN46"/>
<keyword evidence="4" id="KW-0689">Ribosomal protein</keyword>
<dbReference type="GO" id="GO:0005739">
    <property type="term" value="C:mitochondrion"/>
    <property type="evidence" value="ECO:0007669"/>
    <property type="project" value="UniProtKB-SubCell"/>
</dbReference>
<dbReference type="InterPro" id="IPR021137">
    <property type="entry name" value="Ribosomal_bL35-like"/>
</dbReference>
<reference evidence="9" key="1">
    <citation type="submission" date="2022-01" db="EMBL/GenBank/DDBJ databases">
        <authorList>
            <person name="King R."/>
        </authorList>
    </citation>
    <scope>NUCLEOTIDE SEQUENCE</scope>
</reference>
<evidence type="ECO:0000256" key="3">
    <source>
        <dbReference type="ARBA" id="ARBA00022946"/>
    </source>
</evidence>
<dbReference type="PANTHER" id="PTHR15909">
    <property type="entry name" value="39S RIBOSOMAL PROTEIN L35, MITOCHONDRIAL"/>
    <property type="match status" value="1"/>
</dbReference>
<evidence type="ECO:0000256" key="8">
    <source>
        <dbReference type="ARBA" id="ARBA00035418"/>
    </source>
</evidence>
<dbReference type="SUPFAM" id="SSF143034">
    <property type="entry name" value="L35p-like"/>
    <property type="match status" value="1"/>
</dbReference>
<dbReference type="GO" id="GO:0005840">
    <property type="term" value="C:ribosome"/>
    <property type="evidence" value="ECO:0007669"/>
    <property type="project" value="UniProtKB-KW"/>
</dbReference>
<evidence type="ECO:0000256" key="5">
    <source>
        <dbReference type="ARBA" id="ARBA00023128"/>
    </source>
</evidence>
<dbReference type="EMBL" id="OV725082">
    <property type="protein sequence ID" value="CAH1404642.1"/>
    <property type="molecule type" value="Genomic_DNA"/>
</dbReference>
<dbReference type="Proteomes" id="UP001152798">
    <property type="component" value="Chromosome 6"/>
</dbReference>
<dbReference type="GO" id="GO:0006412">
    <property type="term" value="P:translation"/>
    <property type="evidence" value="ECO:0007669"/>
    <property type="project" value="InterPro"/>
</dbReference>
<dbReference type="GO" id="GO:1990904">
    <property type="term" value="C:ribonucleoprotein complex"/>
    <property type="evidence" value="ECO:0007669"/>
    <property type="project" value="UniProtKB-KW"/>
</dbReference>
<keyword evidence="10" id="KW-1185">Reference proteome</keyword>
<gene>
    <name evidence="9" type="ORF">NEZAVI_LOCUS13014</name>
</gene>
<keyword evidence="6" id="KW-0687">Ribonucleoprotein</keyword>
<comment type="similarity">
    <text evidence="2">Belongs to the bacterial ribosomal protein bL35 family.</text>
</comment>
<dbReference type="InterPro" id="IPR037229">
    <property type="entry name" value="Ribosomal_bL35_sf"/>
</dbReference>
<evidence type="ECO:0000256" key="1">
    <source>
        <dbReference type="ARBA" id="ARBA00004173"/>
    </source>
</evidence>
<evidence type="ECO:0000256" key="2">
    <source>
        <dbReference type="ARBA" id="ARBA00006598"/>
    </source>
</evidence>
<evidence type="ECO:0000256" key="7">
    <source>
        <dbReference type="ARBA" id="ARBA00035273"/>
    </source>
</evidence>
<dbReference type="Pfam" id="PF01632">
    <property type="entry name" value="Ribosomal_L35p"/>
    <property type="match status" value="1"/>
</dbReference>
<dbReference type="InterPro" id="IPR019338">
    <property type="entry name" value="Ribosomal_bL35m"/>
</dbReference>
<protein>
    <recommendedName>
        <fullName evidence="7">Large ribosomal subunit protein bL35m</fullName>
    </recommendedName>
    <alternativeName>
        <fullName evidence="8">39S ribosomal protein L35, mitochondrial</fullName>
    </alternativeName>
</protein>
<evidence type="ECO:0000256" key="4">
    <source>
        <dbReference type="ARBA" id="ARBA00022980"/>
    </source>
</evidence>